<evidence type="ECO:0000256" key="1">
    <source>
        <dbReference type="SAM" id="MobiDB-lite"/>
    </source>
</evidence>
<organism evidence="4 5">
    <name type="scientific">Hymenobacter guriensis</name>
    <dbReference type="NCBI Taxonomy" id="2793065"/>
    <lineage>
        <taxon>Bacteria</taxon>
        <taxon>Pseudomonadati</taxon>
        <taxon>Bacteroidota</taxon>
        <taxon>Cytophagia</taxon>
        <taxon>Cytophagales</taxon>
        <taxon>Hymenobacteraceae</taxon>
        <taxon>Hymenobacter</taxon>
    </lineage>
</organism>
<protein>
    <submittedName>
        <fullName evidence="4">Uncharacterized protein</fullName>
    </submittedName>
</protein>
<keyword evidence="5" id="KW-1185">Reference proteome</keyword>
<name>A0ABS0L7Y7_9BACT</name>
<evidence type="ECO:0000256" key="3">
    <source>
        <dbReference type="SAM" id="SignalP"/>
    </source>
</evidence>
<feature type="transmembrane region" description="Helical" evidence="2">
    <location>
        <begin position="31"/>
        <end position="50"/>
    </location>
</feature>
<keyword evidence="2" id="KW-1133">Transmembrane helix</keyword>
<comment type="caution">
    <text evidence="4">The sequence shown here is derived from an EMBL/GenBank/DDBJ whole genome shotgun (WGS) entry which is preliminary data.</text>
</comment>
<feature type="compositionally biased region" description="Low complexity" evidence="1">
    <location>
        <begin position="75"/>
        <end position="94"/>
    </location>
</feature>
<evidence type="ECO:0000313" key="5">
    <source>
        <dbReference type="Proteomes" id="UP000601099"/>
    </source>
</evidence>
<sequence>MLTKRTLLLIVPGLLASYAAAAPTPAATGPTPGSLLSLAAWGLAAVVLIFGMMTATSLASAAAAAAQQEAGQQEAVQADGLAAAPTETPAPATAGQRIAA</sequence>
<dbReference type="EMBL" id="JADWYK010000022">
    <property type="protein sequence ID" value="MBG8556268.1"/>
    <property type="molecule type" value="Genomic_DNA"/>
</dbReference>
<accession>A0ABS0L7Y7</accession>
<dbReference type="Proteomes" id="UP000601099">
    <property type="component" value="Unassembled WGS sequence"/>
</dbReference>
<keyword evidence="2" id="KW-0472">Membrane</keyword>
<evidence type="ECO:0000256" key="2">
    <source>
        <dbReference type="SAM" id="Phobius"/>
    </source>
</evidence>
<reference evidence="4 5" key="1">
    <citation type="submission" date="2020-11" db="EMBL/GenBank/DDBJ databases">
        <title>Hymenobacter sp.</title>
        <authorList>
            <person name="Kim M.K."/>
        </authorList>
    </citation>
    <scope>NUCLEOTIDE SEQUENCE [LARGE SCALE GENOMIC DNA]</scope>
    <source>
        <strain evidence="4 5">BT594</strain>
    </source>
</reference>
<keyword evidence="2" id="KW-0812">Transmembrane</keyword>
<feature type="region of interest" description="Disordered" evidence="1">
    <location>
        <begin position="75"/>
        <end position="100"/>
    </location>
</feature>
<evidence type="ECO:0000313" key="4">
    <source>
        <dbReference type="EMBL" id="MBG8556268.1"/>
    </source>
</evidence>
<gene>
    <name evidence="4" type="ORF">I5L79_22170</name>
</gene>
<feature type="chain" id="PRO_5045755243" evidence="3">
    <location>
        <begin position="22"/>
        <end position="100"/>
    </location>
</feature>
<dbReference type="RefSeq" id="WP_196957288.1">
    <property type="nucleotide sequence ID" value="NZ_JADWYK010000022.1"/>
</dbReference>
<feature type="signal peptide" evidence="3">
    <location>
        <begin position="1"/>
        <end position="21"/>
    </location>
</feature>
<proteinExistence type="predicted"/>
<keyword evidence="3" id="KW-0732">Signal</keyword>